<evidence type="ECO:0000313" key="1">
    <source>
        <dbReference type="EMBL" id="MEU8137809.1"/>
    </source>
</evidence>
<keyword evidence="2" id="KW-1185">Reference proteome</keyword>
<sequence>MAENRGVTAGGWVPDVSGGVELFNAAYTAAKDRNEVFAAVQLDEGRWTVKLDGLTALGHTVPAEAAAVLTVREQPCADVVQSLLRQAQEPGADDVFSDYHDVLRLLRRDDLRAD</sequence>
<name>A0ABV3DSD9_9ACTN</name>
<dbReference type="RefSeq" id="WP_358360257.1">
    <property type="nucleotide sequence ID" value="NZ_JBEZFP010000100.1"/>
</dbReference>
<comment type="caution">
    <text evidence="1">The sequence shown here is derived from an EMBL/GenBank/DDBJ whole genome shotgun (WGS) entry which is preliminary data.</text>
</comment>
<dbReference type="EMBL" id="JBEZFP010000100">
    <property type="protein sequence ID" value="MEU8137809.1"/>
    <property type="molecule type" value="Genomic_DNA"/>
</dbReference>
<proteinExistence type="predicted"/>
<reference evidence="1 2" key="1">
    <citation type="submission" date="2024-06" db="EMBL/GenBank/DDBJ databases">
        <title>The Natural Products Discovery Center: Release of the First 8490 Sequenced Strains for Exploring Actinobacteria Biosynthetic Diversity.</title>
        <authorList>
            <person name="Kalkreuter E."/>
            <person name="Kautsar S.A."/>
            <person name="Yang D."/>
            <person name="Bader C.D."/>
            <person name="Teijaro C.N."/>
            <person name="Fluegel L."/>
            <person name="Davis C.M."/>
            <person name="Simpson J.R."/>
            <person name="Lauterbach L."/>
            <person name="Steele A.D."/>
            <person name="Gui C."/>
            <person name="Meng S."/>
            <person name="Li G."/>
            <person name="Viehrig K."/>
            <person name="Ye F."/>
            <person name="Su P."/>
            <person name="Kiefer A.F."/>
            <person name="Nichols A."/>
            <person name="Cepeda A.J."/>
            <person name="Yan W."/>
            <person name="Fan B."/>
            <person name="Jiang Y."/>
            <person name="Adhikari A."/>
            <person name="Zheng C.-J."/>
            <person name="Schuster L."/>
            <person name="Cowan T.M."/>
            <person name="Smanski M.J."/>
            <person name="Chevrette M.G."/>
            <person name="De Carvalho L.P.S."/>
            <person name="Shen B."/>
        </authorList>
    </citation>
    <scope>NUCLEOTIDE SEQUENCE [LARGE SCALE GENOMIC DNA]</scope>
    <source>
        <strain evidence="1 2">NPDC048946</strain>
    </source>
</reference>
<dbReference type="Proteomes" id="UP001551482">
    <property type="component" value="Unassembled WGS sequence"/>
</dbReference>
<evidence type="ECO:0000313" key="2">
    <source>
        <dbReference type="Proteomes" id="UP001551482"/>
    </source>
</evidence>
<accession>A0ABV3DSD9</accession>
<protein>
    <submittedName>
        <fullName evidence="1">Uncharacterized protein</fullName>
    </submittedName>
</protein>
<organism evidence="1 2">
    <name type="scientific">Streptodolium elevatio</name>
    <dbReference type="NCBI Taxonomy" id="3157996"/>
    <lineage>
        <taxon>Bacteria</taxon>
        <taxon>Bacillati</taxon>
        <taxon>Actinomycetota</taxon>
        <taxon>Actinomycetes</taxon>
        <taxon>Kitasatosporales</taxon>
        <taxon>Streptomycetaceae</taxon>
        <taxon>Streptodolium</taxon>
    </lineage>
</organism>
<gene>
    <name evidence="1" type="ORF">AB0C36_30400</name>
</gene>